<dbReference type="EMBL" id="LJYG01000101">
    <property type="protein sequence ID" value="KRQ06476.1"/>
    <property type="molecule type" value="Genomic_DNA"/>
</dbReference>
<comment type="caution">
    <text evidence="1">The sequence shown here is derived from an EMBL/GenBank/DDBJ whole genome shotgun (WGS) entry which is preliminary data.</text>
</comment>
<gene>
    <name evidence="1" type="ORF">AOQ71_26040</name>
</gene>
<reference evidence="1 2" key="1">
    <citation type="submission" date="2015-09" db="EMBL/GenBank/DDBJ databases">
        <title>Draft Genome Sequence of Bradyrhizobium manausense Strain BR 3351T, a Novel Symbiotic Nitrogen-Fixing Alphaproteobacterium Isolated from Brazilian Amazon Rain Forest.</title>
        <authorList>
            <person name="De Araujo J.L."/>
            <person name="Zilli J.E."/>
        </authorList>
    </citation>
    <scope>NUCLEOTIDE SEQUENCE [LARGE SCALE GENOMIC DNA]</scope>
    <source>
        <strain evidence="1 2">BR3351</strain>
    </source>
</reference>
<sequence>MGGVLLADVAETAFAGRAHFEIRRGKTITLGLRPASPSQIIVEPLAYLMTRAISGCGLDAIMPASRGTAA</sequence>
<proteinExistence type="predicted"/>
<keyword evidence="2" id="KW-1185">Reference proteome</keyword>
<organism evidence="1 2">
    <name type="scientific">Bradyrhizobium manausense</name>
    <dbReference type="NCBI Taxonomy" id="989370"/>
    <lineage>
        <taxon>Bacteria</taxon>
        <taxon>Pseudomonadati</taxon>
        <taxon>Pseudomonadota</taxon>
        <taxon>Alphaproteobacteria</taxon>
        <taxon>Hyphomicrobiales</taxon>
        <taxon>Nitrobacteraceae</taxon>
        <taxon>Bradyrhizobium</taxon>
    </lineage>
</organism>
<evidence type="ECO:0000313" key="1">
    <source>
        <dbReference type="EMBL" id="KRQ06476.1"/>
    </source>
</evidence>
<dbReference type="Proteomes" id="UP000051936">
    <property type="component" value="Unassembled WGS sequence"/>
</dbReference>
<dbReference type="AlphaFoldDB" id="A0A0R3DGC9"/>
<accession>A0A0R3DGC9</accession>
<protein>
    <submittedName>
        <fullName evidence="1">Uncharacterized protein</fullName>
    </submittedName>
</protein>
<name>A0A0R3DGC9_9BRAD</name>
<evidence type="ECO:0000313" key="2">
    <source>
        <dbReference type="Proteomes" id="UP000051936"/>
    </source>
</evidence>